<sequence>MEIRPLIDQENFHKIISFSFPETSLNFYNSDKTDYLLQYIDASFGAFYKEINGQIVLEKSDFDQFGTIESFELIGEDEFEVHLILYKDYYNFEYDA</sequence>
<comment type="caution">
    <text evidence="1">The sequence shown here is derived from an EMBL/GenBank/DDBJ whole genome shotgun (WGS) entry which is preliminary data.</text>
</comment>
<gene>
    <name evidence="1" type="ORF">L1967_20770</name>
</gene>
<keyword evidence="2" id="KW-1185">Reference proteome</keyword>
<dbReference type="RefSeq" id="WP_249603418.1">
    <property type="nucleotide sequence ID" value="NZ_JAKHSK010000053.1"/>
</dbReference>
<reference evidence="1" key="1">
    <citation type="submission" date="2022-01" db="EMBL/GenBank/DDBJ databases">
        <title>Genome sequencing of Zunongwangia sp. M21534 genome.</title>
        <authorList>
            <person name="Chen Y."/>
            <person name="Dong C."/>
            <person name="Shao Z."/>
        </authorList>
    </citation>
    <scope>NUCLEOTIDE SEQUENCE</scope>
    <source>
        <strain evidence="1">MCCC M21534</strain>
    </source>
</reference>
<protein>
    <submittedName>
        <fullName evidence="1">Uncharacterized protein</fullName>
    </submittedName>
</protein>
<dbReference type="AlphaFoldDB" id="A0A9X1ZTH9"/>
<dbReference type="Proteomes" id="UP001139521">
    <property type="component" value="Unassembled WGS sequence"/>
</dbReference>
<organism evidence="1 2">
    <name type="scientific">Zunongwangia pacifica</name>
    <dbReference type="NCBI Taxonomy" id="2911062"/>
    <lineage>
        <taxon>Bacteria</taxon>
        <taxon>Pseudomonadati</taxon>
        <taxon>Bacteroidota</taxon>
        <taxon>Flavobacteriia</taxon>
        <taxon>Flavobacteriales</taxon>
        <taxon>Flavobacteriaceae</taxon>
        <taxon>Zunongwangia</taxon>
    </lineage>
</organism>
<accession>A0A9X1ZTH9</accession>
<dbReference type="EMBL" id="JAKHSK010000053">
    <property type="protein sequence ID" value="MCL6220732.1"/>
    <property type="molecule type" value="Genomic_DNA"/>
</dbReference>
<name>A0A9X1ZTH9_9FLAO</name>
<evidence type="ECO:0000313" key="1">
    <source>
        <dbReference type="EMBL" id="MCL6220732.1"/>
    </source>
</evidence>
<evidence type="ECO:0000313" key="2">
    <source>
        <dbReference type="Proteomes" id="UP001139521"/>
    </source>
</evidence>
<proteinExistence type="predicted"/>